<evidence type="ECO:0000256" key="1">
    <source>
        <dbReference type="ARBA" id="ARBA00000032"/>
    </source>
</evidence>
<dbReference type="InterPro" id="IPR000560">
    <property type="entry name" value="His_Pase_clade-2"/>
</dbReference>
<sequence>MSGELESAALWKPSKKQMFKSDLPWQPVTLFYQERQDDTLMLIWNMCPRYTQLRSSANDLQEVRKLHEDSKQLFAELSNFTGMPITTVDDVSSLYATLSAEEHMNLTLPEWIKNYYPDKLISFTLFELQLNTYRDDFRRLKGGPMLKKFTNDMLAKRRGTLQPKERKMFMYIGHDSTIVTLLDTMHIWHNQMPYYNIMTMIELHEDEGEWNIQIFLRNTTAHDPYPMKIPGCDIICPLDKFMEIMKPVIPDNWEEECKVNNNYTTPSPPPP</sequence>
<evidence type="ECO:0000313" key="4">
    <source>
        <dbReference type="Proteomes" id="UP000670152"/>
    </source>
</evidence>
<feature type="non-terminal residue" evidence="3">
    <location>
        <position position="1"/>
    </location>
</feature>
<comment type="similarity">
    <text evidence="2">Belongs to the histidine acid phosphatase family.</text>
</comment>
<accession>A0A836JQ47</accession>
<dbReference type="GO" id="GO:0003993">
    <property type="term" value="F:acid phosphatase activity"/>
    <property type="evidence" value="ECO:0007669"/>
    <property type="project" value="UniProtKB-EC"/>
</dbReference>
<organism evidence="3 4">
    <name type="scientific">Acromyrmex heyeri</name>
    <dbReference type="NCBI Taxonomy" id="230685"/>
    <lineage>
        <taxon>Eukaryota</taxon>
        <taxon>Metazoa</taxon>
        <taxon>Ecdysozoa</taxon>
        <taxon>Arthropoda</taxon>
        <taxon>Hexapoda</taxon>
        <taxon>Insecta</taxon>
        <taxon>Pterygota</taxon>
        <taxon>Neoptera</taxon>
        <taxon>Endopterygota</taxon>
        <taxon>Hymenoptera</taxon>
        <taxon>Apocrita</taxon>
        <taxon>Aculeata</taxon>
        <taxon>Formicoidea</taxon>
        <taxon>Formicidae</taxon>
        <taxon>Myrmicinae</taxon>
        <taxon>Acromyrmex</taxon>
    </lineage>
</organism>
<feature type="non-terminal residue" evidence="3">
    <location>
        <position position="271"/>
    </location>
</feature>
<dbReference type="OrthoDB" id="5821688at2759"/>
<dbReference type="EMBL" id="JAANIB010009334">
    <property type="protein sequence ID" value="KAG5322139.1"/>
    <property type="molecule type" value="Genomic_DNA"/>
</dbReference>
<comment type="caution">
    <text evidence="3">The sequence shown here is derived from an EMBL/GenBank/DDBJ whole genome shotgun (WGS) entry which is preliminary data.</text>
</comment>
<name>A0A836JQ47_9HYME</name>
<evidence type="ECO:0000313" key="3">
    <source>
        <dbReference type="EMBL" id="KAG5322139.1"/>
    </source>
</evidence>
<dbReference type="Proteomes" id="UP000670152">
    <property type="component" value="Unassembled WGS sequence"/>
</dbReference>
<dbReference type="Pfam" id="PF00328">
    <property type="entry name" value="His_Phos_2"/>
    <property type="match status" value="1"/>
</dbReference>
<keyword evidence="4" id="KW-1185">Reference proteome</keyword>
<dbReference type="AlphaFoldDB" id="A0A836JQ47"/>
<reference evidence="3 4" key="1">
    <citation type="submission" date="2020-02" db="EMBL/GenBank/DDBJ databases">
        <title>Relaxed selection underlies rapid genomic changes in the transitions from sociality to social parasitism in ants.</title>
        <authorList>
            <person name="Bi X."/>
        </authorList>
    </citation>
    <scope>NUCLEOTIDE SEQUENCE [LARGE SCALE GENOMIC DNA]</scope>
    <source>
        <strain evidence="3">BGI-DK2014b</strain>
        <tissue evidence="3">Whole body</tissue>
    </source>
</reference>
<dbReference type="InterPro" id="IPR029033">
    <property type="entry name" value="His_PPase_superfam"/>
</dbReference>
<dbReference type="InterPro" id="IPR033379">
    <property type="entry name" value="Acid_Pase_AS"/>
</dbReference>
<gene>
    <name evidence="3" type="primary">Acph1_3</name>
    <name evidence="3" type="ORF">G6Z77_0013571</name>
</gene>
<comment type="catalytic activity">
    <reaction evidence="1">
        <text>a phosphate monoester + H2O = an alcohol + phosphate</text>
        <dbReference type="Rhea" id="RHEA:15017"/>
        <dbReference type="ChEBI" id="CHEBI:15377"/>
        <dbReference type="ChEBI" id="CHEBI:30879"/>
        <dbReference type="ChEBI" id="CHEBI:43474"/>
        <dbReference type="ChEBI" id="CHEBI:67140"/>
        <dbReference type="EC" id="3.1.3.2"/>
    </reaction>
</comment>
<dbReference type="PANTHER" id="PTHR11567">
    <property type="entry name" value="ACID PHOSPHATASE-RELATED"/>
    <property type="match status" value="1"/>
</dbReference>
<evidence type="ECO:0000256" key="2">
    <source>
        <dbReference type="ARBA" id="ARBA00005375"/>
    </source>
</evidence>
<dbReference type="Gene3D" id="3.40.50.1240">
    <property type="entry name" value="Phosphoglycerate mutase-like"/>
    <property type="match status" value="1"/>
</dbReference>
<protein>
    <submittedName>
        <fullName evidence="3">ACPH1 phosphatase</fullName>
    </submittedName>
</protein>
<dbReference type="PANTHER" id="PTHR11567:SF205">
    <property type="entry name" value="GH28721P-RELATED"/>
    <property type="match status" value="1"/>
</dbReference>
<dbReference type="InterPro" id="IPR050645">
    <property type="entry name" value="Histidine_acid_phosphatase"/>
</dbReference>
<proteinExistence type="inferred from homology"/>
<dbReference type="SUPFAM" id="SSF53254">
    <property type="entry name" value="Phosphoglycerate mutase-like"/>
    <property type="match status" value="1"/>
</dbReference>
<dbReference type="PROSITE" id="PS00778">
    <property type="entry name" value="HIS_ACID_PHOSPHAT_2"/>
    <property type="match status" value="1"/>
</dbReference>